<dbReference type="AlphaFoldDB" id="A0A7Y9J4N0"/>
<dbReference type="InterPro" id="IPR036291">
    <property type="entry name" value="NAD(P)-bd_dom_sf"/>
</dbReference>
<dbReference type="Gene3D" id="1.10.1040.10">
    <property type="entry name" value="N-(1-d-carboxylethyl)-l-norvaline Dehydrogenase, domain 2"/>
    <property type="match status" value="1"/>
</dbReference>
<comment type="caution">
    <text evidence="4">The sequence shown here is derived from an EMBL/GenBank/DDBJ whole genome shotgun (WGS) entry which is preliminary data.</text>
</comment>
<evidence type="ECO:0000313" key="5">
    <source>
        <dbReference type="Proteomes" id="UP000535890"/>
    </source>
</evidence>
<dbReference type="InterPro" id="IPR015814">
    <property type="entry name" value="Pgluconate_DH_NAD-bd_C"/>
</dbReference>
<dbReference type="SUPFAM" id="SSF51735">
    <property type="entry name" value="NAD(P)-binding Rossmann-fold domains"/>
    <property type="match status" value="1"/>
</dbReference>
<dbReference type="RefSeq" id="WP_179793122.1">
    <property type="nucleotide sequence ID" value="NZ_BAABHP010000004.1"/>
</dbReference>
<accession>A0A7Y9J4N0</accession>
<evidence type="ECO:0000256" key="1">
    <source>
        <dbReference type="SAM" id="MobiDB-lite"/>
    </source>
</evidence>
<dbReference type="InterPro" id="IPR008927">
    <property type="entry name" value="6-PGluconate_DH-like_C_sf"/>
</dbReference>
<dbReference type="InterPro" id="IPR013328">
    <property type="entry name" value="6PGD_dom2"/>
</dbReference>
<dbReference type="EMBL" id="JACCBN010000001">
    <property type="protein sequence ID" value="NYD35258.1"/>
    <property type="molecule type" value="Genomic_DNA"/>
</dbReference>
<evidence type="ECO:0000259" key="2">
    <source>
        <dbReference type="Pfam" id="PF03807"/>
    </source>
</evidence>
<dbReference type="Gene3D" id="3.40.50.720">
    <property type="entry name" value="NAD(P)-binding Rossmann-like Domain"/>
    <property type="match status" value="1"/>
</dbReference>
<reference evidence="4 5" key="1">
    <citation type="submission" date="2020-07" db="EMBL/GenBank/DDBJ databases">
        <title>Sequencing the genomes of 1000 actinobacteria strains.</title>
        <authorList>
            <person name="Klenk H.-P."/>
        </authorList>
    </citation>
    <scope>NUCLEOTIDE SEQUENCE [LARGE SCALE GENOMIC DNA]</scope>
    <source>
        <strain evidence="4 5">DSM 45772</strain>
    </source>
</reference>
<feature type="domain" description="Pyrroline-5-carboxylate reductase catalytic N-terminal" evidence="2">
    <location>
        <begin position="4"/>
        <end position="78"/>
    </location>
</feature>
<evidence type="ECO:0000313" key="4">
    <source>
        <dbReference type="EMBL" id="NYD35258.1"/>
    </source>
</evidence>
<dbReference type="Proteomes" id="UP000535890">
    <property type="component" value="Unassembled WGS sequence"/>
</dbReference>
<protein>
    <submittedName>
        <fullName evidence="4">3-hydroxyisobutyrate dehydrogenase-like beta-hydroxyacid dehydrogenase</fullName>
    </submittedName>
</protein>
<feature type="region of interest" description="Disordered" evidence="1">
    <location>
        <begin position="260"/>
        <end position="282"/>
    </location>
</feature>
<organism evidence="4 5">
    <name type="scientific">Actinomycetospora corticicola</name>
    <dbReference type="NCBI Taxonomy" id="663602"/>
    <lineage>
        <taxon>Bacteria</taxon>
        <taxon>Bacillati</taxon>
        <taxon>Actinomycetota</taxon>
        <taxon>Actinomycetes</taxon>
        <taxon>Pseudonocardiales</taxon>
        <taxon>Pseudonocardiaceae</taxon>
        <taxon>Actinomycetospora</taxon>
    </lineage>
</organism>
<evidence type="ECO:0000259" key="3">
    <source>
        <dbReference type="Pfam" id="PF09130"/>
    </source>
</evidence>
<dbReference type="Pfam" id="PF03807">
    <property type="entry name" value="F420_oxidored"/>
    <property type="match status" value="1"/>
</dbReference>
<dbReference type="SUPFAM" id="SSF48179">
    <property type="entry name" value="6-phosphogluconate dehydrogenase C-terminal domain-like"/>
    <property type="match status" value="1"/>
</dbReference>
<name>A0A7Y9J4N0_9PSEU</name>
<sequence length="282" mass="28186">MTTIGIHAPGAMGTALARCVGAGGHEVLTTAAGRSPATARRLEAAGLPDAGSLDAVVAADVVVSVVPPGRAQEAAAEIGAACTRTGARPLVVEANAVAPATVTAIAADLPTDLVDAAISGPPPAPGAAPPTRVFLAGPRAEEVAGLTVPGVAWVVLGATPGAASATKMCTASVRKGWVGLLAQALVTAEHHGVLDEVVADLRVDFPTAGPGPAAAAATKAWRFVDEMTAIADTQAAAGLTRELFDAFAHVYRDLATSAYGDRRPEDLPDAPDVGNLRPRDGR</sequence>
<dbReference type="InterPro" id="IPR028939">
    <property type="entry name" value="P5C_Rdtase_cat_N"/>
</dbReference>
<feature type="domain" description="Phosphogluconate dehydrogenase NAD-binding putative C-terminal" evidence="3">
    <location>
        <begin position="188"/>
        <end position="253"/>
    </location>
</feature>
<proteinExistence type="predicted"/>
<gene>
    <name evidence="4" type="ORF">BJ983_001360</name>
</gene>
<keyword evidence="5" id="KW-1185">Reference proteome</keyword>
<dbReference type="Pfam" id="PF09130">
    <property type="entry name" value="DUF1932"/>
    <property type="match status" value="1"/>
</dbReference>